<keyword evidence="2" id="KW-0472">Membrane</keyword>
<accession>A0ABT3TNU0</accession>
<feature type="transmembrane region" description="Helical" evidence="2">
    <location>
        <begin position="240"/>
        <end position="263"/>
    </location>
</feature>
<keyword evidence="2" id="KW-1133">Transmembrane helix</keyword>
<feature type="region of interest" description="Disordered" evidence="1">
    <location>
        <begin position="282"/>
        <end position="319"/>
    </location>
</feature>
<feature type="transmembrane region" description="Helical" evidence="2">
    <location>
        <begin position="168"/>
        <end position="193"/>
    </location>
</feature>
<protein>
    <submittedName>
        <fullName evidence="3">Uncharacterized protein</fullName>
    </submittedName>
</protein>
<keyword evidence="4" id="KW-1185">Reference proteome</keyword>
<gene>
    <name evidence="3" type="ORF">OFY01_02820</name>
</gene>
<feature type="transmembrane region" description="Helical" evidence="2">
    <location>
        <begin position="47"/>
        <end position="67"/>
    </location>
</feature>
<organism evidence="3 4">
    <name type="scientific">Streptomyces beihaiensis</name>
    <dbReference type="NCBI Taxonomy" id="2984495"/>
    <lineage>
        <taxon>Bacteria</taxon>
        <taxon>Bacillati</taxon>
        <taxon>Actinomycetota</taxon>
        <taxon>Actinomycetes</taxon>
        <taxon>Kitasatosporales</taxon>
        <taxon>Streptomycetaceae</taxon>
        <taxon>Streptomyces</taxon>
    </lineage>
</organism>
<name>A0ABT3TNU0_9ACTN</name>
<evidence type="ECO:0000313" key="4">
    <source>
        <dbReference type="Proteomes" id="UP001163064"/>
    </source>
</evidence>
<dbReference type="RefSeq" id="WP_266595956.1">
    <property type="nucleotide sequence ID" value="NZ_JAPHNL010000016.1"/>
</dbReference>
<feature type="transmembrane region" description="Helical" evidence="2">
    <location>
        <begin position="214"/>
        <end position="234"/>
    </location>
</feature>
<evidence type="ECO:0000256" key="2">
    <source>
        <dbReference type="SAM" id="Phobius"/>
    </source>
</evidence>
<feature type="transmembrane region" description="Helical" evidence="2">
    <location>
        <begin position="6"/>
        <end position="26"/>
    </location>
</feature>
<feature type="transmembrane region" description="Helical" evidence="2">
    <location>
        <begin position="119"/>
        <end position="140"/>
    </location>
</feature>
<comment type="caution">
    <text evidence="3">The sequence shown here is derived from an EMBL/GenBank/DDBJ whole genome shotgun (WGS) entry which is preliminary data.</text>
</comment>
<evidence type="ECO:0000313" key="3">
    <source>
        <dbReference type="EMBL" id="MCX3058718.1"/>
    </source>
</evidence>
<dbReference type="EMBL" id="JAPHNL010000016">
    <property type="protein sequence ID" value="MCX3058718.1"/>
    <property type="molecule type" value="Genomic_DNA"/>
</dbReference>
<proteinExistence type="predicted"/>
<keyword evidence="2" id="KW-0812">Transmembrane</keyword>
<sequence length="319" mass="33845">MIEIQAALFWAYGVGATFALSAARQLQLWERINAGEGPRTRSRAANPYLTLTLLFASVLMVPTGLFVLWQNPAWATMYVAHGHRGVWAGFVLLYAGGIPVGALLGFLAAQALVLVGAGYWAYLQCVGGYFLLFATLIHGWDGSGYRRFLSPGVHDFDRWAHDSVVNHVLGFLTSGTFLALFLFGAVVIGTMLLTEIGWLTEGWTLPGADRDRKVPRVVAVGIAAAGVHGLPFVGALTASLLVRLLGGWAGLPLFALVAGVVLLPRRSPVRWLYGLVGVPDGHWRAEPEPDPEPDPEAGPAPGAAGAGPGTAQVTSDRSG</sequence>
<evidence type="ECO:0000256" key="1">
    <source>
        <dbReference type="SAM" id="MobiDB-lite"/>
    </source>
</evidence>
<feature type="transmembrane region" description="Helical" evidence="2">
    <location>
        <begin position="87"/>
        <end position="107"/>
    </location>
</feature>
<reference evidence="3" key="1">
    <citation type="submission" date="2022-10" db="EMBL/GenBank/DDBJ databases">
        <title>Streptomyces beihaiensis sp. nov., a chitin degrading actinobacterium, isolated from shrimp pond soil.</title>
        <authorList>
            <person name="Xie J."/>
            <person name="Shen N."/>
        </authorList>
    </citation>
    <scope>NUCLEOTIDE SEQUENCE</scope>
    <source>
        <strain evidence="3">GXMU-J5</strain>
    </source>
</reference>
<dbReference type="Proteomes" id="UP001163064">
    <property type="component" value="Unassembled WGS sequence"/>
</dbReference>